<comment type="caution">
    <text evidence="2">The sequence shown here is derived from an EMBL/GenBank/DDBJ whole genome shotgun (WGS) entry which is preliminary data.</text>
</comment>
<feature type="region of interest" description="Disordered" evidence="1">
    <location>
        <begin position="19"/>
        <end position="65"/>
    </location>
</feature>
<organism evidence="2 3">
    <name type="scientific">Dreissena polymorpha</name>
    <name type="common">Zebra mussel</name>
    <name type="synonym">Mytilus polymorpha</name>
    <dbReference type="NCBI Taxonomy" id="45954"/>
    <lineage>
        <taxon>Eukaryota</taxon>
        <taxon>Metazoa</taxon>
        <taxon>Spiralia</taxon>
        <taxon>Lophotrochozoa</taxon>
        <taxon>Mollusca</taxon>
        <taxon>Bivalvia</taxon>
        <taxon>Autobranchia</taxon>
        <taxon>Heteroconchia</taxon>
        <taxon>Euheterodonta</taxon>
        <taxon>Imparidentia</taxon>
        <taxon>Neoheterodontei</taxon>
        <taxon>Myida</taxon>
        <taxon>Dreissenoidea</taxon>
        <taxon>Dreissenidae</taxon>
        <taxon>Dreissena</taxon>
    </lineage>
</organism>
<feature type="compositionally biased region" description="Polar residues" evidence="1">
    <location>
        <begin position="51"/>
        <end position="61"/>
    </location>
</feature>
<protein>
    <submittedName>
        <fullName evidence="2">Uncharacterized protein</fullName>
    </submittedName>
</protein>
<proteinExistence type="predicted"/>
<keyword evidence="3" id="KW-1185">Reference proteome</keyword>
<dbReference type="EMBL" id="JAIWYP010000003">
    <property type="protein sequence ID" value="KAH3857341.1"/>
    <property type="molecule type" value="Genomic_DNA"/>
</dbReference>
<sequence length="254" mass="28791">MWSIANQNAFSPNEAFKGFVTQTGSEPHGRGGNLNFNPDKVNQMKDPDNSLAGSVSQTPQGTSGGYRFNAYEDAERPSFDATALNQALMTFNKPNIQPEAFFPNYRSNLYPQRLRRRRPPIKGSRTLQTRTQPRKKPPVRKQPKRHRFSVTPAECLSRKSVLGRWGVKQLFRRSAERDRADCWKPSLFADYAYGNQAFDPNLLNSGQSNFNPNAQSWIRTRRETTKETDDNGNGLTTFPHDGSFPNNRFTVGVS</sequence>
<feature type="compositionally biased region" description="Basic residues" evidence="1">
    <location>
        <begin position="132"/>
        <end position="148"/>
    </location>
</feature>
<feature type="region of interest" description="Disordered" evidence="1">
    <location>
        <begin position="113"/>
        <end position="149"/>
    </location>
</feature>
<dbReference type="Proteomes" id="UP000828390">
    <property type="component" value="Unassembled WGS sequence"/>
</dbReference>
<evidence type="ECO:0000313" key="3">
    <source>
        <dbReference type="Proteomes" id="UP000828390"/>
    </source>
</evidence>
<accession>A0A9D4R6W9</accession>
<feature type="region of interest" description="Disordered" evidence="1">
    <location>
        <begin position="223"/>
        <end position="243"/>
    </location>
</feature>
<name>A0A9D4R6W9_DREPO</name>
<evidence type="ECO:0000256" key="1">
    <source>
        <dbReference type="SAM" id="MobiDB-lite"/>
    </source>
</evidence>
<dbReference type="AlphaFoldDB" id="A0A9D4R6W9"/>
<evidence type="ECO:0000313" key="2">
    <source>
        <dbReference type="EMBL" id="KAH3857341.1"/>
    </source>
</evidence>
<gene>
    <name evidence="2" type="ORF">DPMN_099948</name>
</gene>
<reference evidence="2" key="1">
    <citation type="journal article" date="2019" name="bioRxiv">
        <title>The Genome of the Zebra Mussel, Dreissena polymorpha: A Resource for Invasive Species Research.</title>
        <authorList>
            <person name="McCartney M.A."/>
            <person name="Auch B."/>
            <person name="Kono T."/>
            <person name="Mallez S."/>
            <person name="Zhang Y."/>
            <person name="Obille A."/>
            <person name="Becker A."/>
            <person name="Abrahante J.E."/>
            <person name="Garbe J."/>
            <person name="Badalamenti J.P."/>
            <person name="Herman A."/>
            <person name="Mangelson H."/>
            <person name="Liachko I."/>
            <person name="Sullivan S."/>
            <person name="Sone E.D."/>
            <person name="Koren S."/>
            <person name="Silverstein K.A.T."/>
            <person name="Beckman K.B."/>
            <person name="Gohl D.M."/>
        </authorList>
    </citation>
    <scope>NUCLEOTIDE SEQUENCE</scope>
    <source>
        <strain evidence="2">Duluth1</strain>
        <tissue evidence="2">Whole animal</tissue>
    </source>
</reference>
<reference evidence="2" key="2">
    <citation type="submission" date="2020-11" db="EMBL/GenBank/DDBJ databases">
        <authorList>
            <person name="McCartney M.A."/>
            <person name="Auch B."/>
            <person name="Kono T."/>
            <person name="Mallez S."/>
            <person name="Becker A."/>
            <person name="Gohl D.M."/>
            <person name="Silverstein K.A.T."/>
            <person name="Koren S."/>
            <person name="Bechman K.B."/>
            <person name="Herman A."/>
            <person name="Abrahante J.E."/>
            <person name="Garbe J."/>
        </authorList>
    </citation>
    <scope>NUCLEOTIDE SEQUENCE</scope>
    <source>
        <strain evidence="2">Duluth1</strain>
        <tissue evidence="2">Whole animal</tissue>
    </source>
</reference>